<dbReference type="InterPro" id="IPR036249">
    <property type="entry name" value="Thioredoxin-like_sf"/>
</dbReference>
<organism evidence="9 10">
    <name type="scientific">Allorhodopirellula solitaria</name>
    <dbReference type="NCBI Taxonomy" id="2527987"/>
    <lineage>
        <taxon>Bacteria</taxon>
        <taxon>Pseudomonadati</taxon>
        <taxon>Planctomycetota</taxon>
        <taxon>Planctomycetia</taxon>
        <taxon>Pirellulales</taxon>
        <taxon>Pirellulaceae</taxon>
        <taxon>Allorhodopirellula</taxon>
    </lineage>
</organism>
<feature type="transmembrane region" description="Helical" evidence="7">
    <location>
        <begin position="696"/>
        <end position="712"/>
    </location>
</feature>
<sequence length="917" mass="98154">MTIPPMKRTNLKRFQRPQSSPRGSAVAPRVSSPLRALGTAWLAATMGVVLLLGMSAGPLVTPTNADEGDAGLFPSLSLGRYGESDPGSFGQQDPATAKASLHSIADHPDSVVIAVDVTLQSPWHIYSLTQPTGGPLPTKLSLVDAESLEIVGDWRSDSVPKRSVSQEFGGITIEEHDGNVQFFALAKIQDADLTAESLPEIQVEINALTCLTGGACQPFDETLTATFTGQAAPELQAAALAKTSAQATANQVTAAEVEKVDTSEMKLFQEDDYAIEWRAYVTPPTLSPGQQGKLVFTAIPVGEYHTYPGVAGDDPLSTNFAIEDKAGLRIAAPTTDAEIIKEEPIPGLVNQFHHGEVTWTMPIEVPADAQSGEQTIRGAIGYQACTSASCLVPKGLRFEAIVNVQPAGAPDSSDGANATEMKLVSAKFGEVKSLAGNTNWVDTIEPVAPPAPDSGADSNADTGVEATGPATVGQSDSEAGVSPIVVETSSGTSMTFPVILAFALLGGFILNFMPCVLPVVGLKVMSFVQQAGSDRRRAFLLNFSYASGIMAIFVLLAVLMVMFSMAWGEMFTHPEVRIAMIVLMFAMALSYFGVWELPAPGMASSKGAQDLQQREGYTGAFFKGMFATVLSTPCSGPFLGGIFALIGGKLPPLQSTIVILVVGIGMSVPYVIMGIWPRLMAWLPKPGPWMETFKEFLAFLFLATVAFFFYTFNDADKMWVFVALMGVWFGCWIIGKTPSWQSVQRRLIAWVSGIGVAVAISVLAFNYLGPVPADQQAQEELLAWEPYDEARLQELQAEGKTVLLDFTAKWCVNCIINLGVAIDTQPTADLVEELDAVAMYADWTDRSPEIKAKLDELQSKSIPLLAIYPGDNPTQPILLRDLVTQQNVLTALRQAGPSQSSGIANRKVSQPETLITR</sequence>
<dbReference type="PANTHER" id="PTHR32234:SF3">
    <property type="entry name" value="SUPPRESSION OF COPPER SENSITIVITY PROTEIN"/>
    <property type="match status" value="1"/>
</dbReference>
<dbReference type="SUPFAM" id="SSF52833">
    <property type="entry name" value="Thioredoxin-like"/>
    <property type="match status" value="1"/>
</dbReference>
<feature type="transmembrane region" description="Helical" evidence="7">
    <location>
        <begin position="620"/>
        <end position="645"/>
    </location>
</feature>
<feature type="transmembrane region" description="Helical" evidence="7">
    <location>
        <begin position="718"/>
        <end position="735"/>
    </location>
</feature>
<gene>
    <name evidence="9" type="primary">dsbD</name>
    <name evidence="9" type="ORF">CA85_20550</name>
</gene>
<feature type="transmembrane region" description="Helical" evidence="7">
    <location>
        <begin position="747"/>
        <end position="768"/>
    </location>
</feature>
<name>A0A5C5XV61_9BACT</name>
<evidence type="ECO:0000313" key="10">
    <source>
        <dbReference type="Proteomes" id="UP000318053"/>
    </source>
</evidence>
<feature type="transmembrane region" description="Helical" evidence="7">
    <location>
        <begin position="543"/>
        <end position="566"/>
    </location>
</feature>
<keyword evidence="3" id="KW-0201">Cytochrome c-type biogenesis</keyword>
<keyword evidence="5 7" id="KW-0472">Membrane</keyword>
<keyword evidence="9" id="KW-0560">Oxidoreductase</keyword>
<evidence type="ECO:0000256" key="5">
    <source>
        <dbReference type="ARBA" id="ARBA00023136"/>
    </source>
</evidence>
<evidence type="ECO:0000256" key="2">
    <source>
        <dbReference type="ARBA" id="ARBA00022692"/>
    </source>
</evidence>
<evidence type="ECO:0000313" key="9">
    <source>
        <dbReference type="EMBL" id="TWT67206.1"/>
    </source>
</evidence>
<proteinExistence type="predicted"/>
<feature type="region of interest" description="Disordered" evidence="6">
    <location>
        <begin position="1"/>
        <end position="29"/>
    </location>
</feature>
<feature type="region of interest" description="Disordered" evidence="6">
    <location>
        <begin position="448"/>
        <end position="476"/>
    </location>
</feature>
<dbReference type="GO" id="GO:0047134">
    <property type="term" value="F:protein-disulfide reductase [NAD(P)H] activity"/>
    <property type="evidence" value="ECO:0007669"/>
    <property type="project" value="UniProtKB-EC"/>
</dbReference>
<dbReference type="GO" id="GO:0016020">
    <property type="term" value="C:membrane"/>
    <property type="evidence" value="ECO:0007669"/>
    <property type="project" value="UniProtKB-SubCell"/>
</dbReference>
<feature type="region of interest" description="Disordered" evidence="6">
    <location>
        <begin position="898"/>
        <end position="917"/>
    </location>
</feature>
<evidence type="ECO:0000256" key="4">
    <source>
        <dbReference type="ARBA" id="ARBA00022989"/>
    </source>
</evidence>
<comment type="subcellular location">
    <subcellularLocation>
        <location evidence="1">Membrane</location>
        <topology evidence="1">Multi-pass membrane protein</topology>
    </subcellularLocation>
</comment>
<dbReference type="EC" id="1.8.1.8" evidence="9"/>
<feature type="transmembrane region" description="Helical" evidence="7">
    <location>
        <begin position="498"/>
        <end position="522"/>
    </location>
</feature>
<evidence type="ECO:0000256" key="1">
    <source>
        <dbReference type="ARBA" id="ARBA00004141"/>
    </source>
</evidence>
<feature type="transmembrane region" description="Helical" evidence="7">
    <location>
        <begin position="578"/>
        <end position="599"/>
    </location>
</feature>
<accession>A0A5C5XV61</accession>
<keyword evidence="2 7" id="KW-0812">Transmembrane</keyword>
<evidence type="ECO:0000256" key="7">
    <source>
        <dbReference type="SAM" id="Phobius"/>
    </source>
</evidence>
<dbReference type="GO" id="GO:0017004">
    <property type="term" value="P:cytochrome complex assembly"/>
    <property type="evidence" value="ECO:0007669"/>
    <property type="project" value="UniProtKB-KW"/>
</dbReference>
<dbReference type="Proteomes" id="UP000318053">
    <property type="component" value="Unassembled WGS sequence"/>
</dbReference>
<evidence type="ECO:0000256" key="3">
    <source>
        <dbReference type="ARBA" id="ARBA00022748"/>
    </source>
</evidence>
<feature type="transmembrane region" description="Helical" evidence="7">
    <location>
        <begin position="657"/>
        <end position="676"/>
    </location>
</feature>
<protein>
    <submittedName>
        <fullName evidence="9">Thiol:disulfide interchange protein DsbD</fullName>
        <ecNumber evidence="9">1.8.1.8</ecNumber>
    </submittedName>
</protein>
<dbReference type="AlphaFoldDB" id="A0A5C5XV61"/>
<evidence type="ECO:0000256" key="6">
    <source>
        <dbReference type="SAM" id="MobiDB-lite"/>
    </source>
</evidence>
<comment type="caution">
    <text evidence="9">The sequence shown here is derived from an EMBL/GenBank/DDBJ whole genome shotgun (WGS) entry which is preliminary data.</text>
</comment>
<keyword evidence="10" id="KW-1185">Reference proteome</keyword>
<dbReference type="PANTHER" id="PTHR32234">
    <property type="entry name" value="THIOL:DISULFIDE INTERCHANGE PROTEIN DSBD"/>
    <property type="match status" value="1"/>
</dbReference>
<dbReference type="InterPro" id="IPR003834">
    <property type="entry name" value="Cyt_c_assmbl_TM_dom"/>
</dbReference>
<dbReference type="Gene3D" id="3.40.30.10">
    <property type="entry name" value="Glutaredoxin"/>
    <property type="match status" value="1"/>
</dbReference>
<dbReference type="GO" id="GO:0045454">
    <property type="term" value="P:cell redox homeostasis"/>
    <property type="evidence" value="ECO:0007669"/>
    <property type="project" value="TreeGrafter"/>
</dbReference>
<evidence type="ECO:0000259" key="8">
    <source>
        <dbReference type="Pfam" id="PF02683"/>
    </source>
</evidence>
<feature type="domain" description="Cytochrome C biogenesis protein transmembrane" evidence="8">
    <location>
        <begin position="498"/>
        <end position="706"/>
    </location>
</feature>
<dbReference type="Pfam" id="PF13899">
    <property type="entry name" value="Thioredoxin_7"/>
    <property type="match status" value="1"/>
</dbReference>
<dbReference type="Pfam" id="PF02683">
    <property type="entry name" value="DsbD_TM"/>
    <property type="match status" value="1"/>
</dbReference>
<reference evidence="9 10" key="1">
    <citation type="submission" date="2019-02" db="EMBL/GenBank/DDBJ databases">
        <title>Deep-cultivation of Planctomycetes and their phenomic and genomic characterization uncovers novel biology.</title>
        <authorList>
            <person name="Wiegand S."/>
            <person name="Jogler M."/>
            <person name="Boedeker C."/>
            <person name="Pinto D."/>
            <person name="Vollmers J."/>
            <person name="Rivas-Marin E."/>
            <person name="Kohn T."/>
            <person name="Peeters S.H."/>
            <person name="Heuer A."/>
            <person name="Rast P."/>
            <person name="Oberbeckmann S."/>
            <person name="Bunk B."/>
            <person name="Jeske O."/>
            <person name="Meyerdierks A."/>
            <person name="Storesund J.E."/>
            <person name="Kallscheuer N."/>
            <person name="Luecker S."/>
            <person name="Lage O.M."/>
            <person name="Pohl T."/>
            <person name="Merkel B.J."/>
            <person name="Hornburger P."/>
            <person name="Mueller R.-W."/>
            <person name="Bruemmer F."/>
            <person name="Labrenz M."/>
            <person name="Spormann A.M."/>
            <person name="Op Den Camp H."/>
            <person name="Overmann J."/>
            <person name="Amann R."/>
            <person name="Jetten M.S.M."/>
            <person name="Mascher T."/>
            <person name="Medema M.H."/>
            <person name="Devos D.P."/>
            <person name="Kaster A.-K."/>
            <person name="Ovreas L."/>
            <person name="Rohde M."/>
            <person name="Galperin M.Y."/>
            <person name="Jogler C."/>
        </authorList>
    </citation>
    <scope>NUCLEOTIDE SEQUENCE [LARGE SCALE GENOMIC DNA]</scope>
    <source>
        <strain evidence="9 10">CA85</strain>
    </source>
</reference>
<dbReference type="EMBL" id="SJPK01000004">
    <property type="protein sequence ID" value="TWT67206.1"/>
    <property type="molecule type" value="Genomic_DNA"/>
</dbReference>
<keyword evidence="4 7" id="KW-1133">Transmembrane helix</keyword>